<organism evidence="1 2">
    <name type="scientific">Methylocystis hirsuta</name>
    <dbReference type="NCBI Taxonomy" id="369798"/>
    <lineage>
        <taxon>Bacteria</taxon>
        <taxon>Pseudomonadati</taxon>
        <taxon>Pseudomonadota</taxon>
        <taxon>Alphaproteobacteria</taxon>
        <taxon>Hyphomicrobiales</taxon>
        <taxon>Methylocystaceae</taxon>
        <taxon>Methylocystis</taxon>
    </lineage>
</organism>
<name>A0A3M9XN19_9HYPH</name>
<sequence length="144" mass="15620">MSHLLIDAEQTIGPLGSPTYVSLGTVEDTCAANAARQTKSIKRSVVEQELQRLLQLRRAICAPAALKNAFLIVKKFHAGAMTDADDRWRSPVAVLMALMASMASMAFHGVPWRSMASMASTRDTTIWGARWTGRFAGTISARIG</sequence>
<proteinExistence type="predicted"/>
<comment type="caution">
    <text evidence="1">The sequence shown here is derived from an EMBL/GenBank/DDBJ whole genome shotgun (WGS) entry which is preliminary data.</text>
</comment>
<keyword evidence="2" id="KW-1185">Reference proteome</keyword>
<protein>
    <submittedName>
        <fullName evidence="1">Uncharacterized protein</fullName>
    </submittedName>
</protein>
<dbReference type="AlphaFoldDB" id="A0A3M9XN19"/>
<reference evidence="1 2" key="1">
    <citation type="submission" date="2018-08" db="EMBL/GenBank/DDBJ databases">
        <title>Genome sequence of Methylocystis hirsuta CSC1, a methanotroph able to accumulate PHAs.</title>
        <authorList>
            <person name="Bordel S."/>
            <person name="Rodriguez E."/>
            <person name="Gancedo J."/>
            <person name="Munoz R."/>
        </authorList>
    </citation>
    <scope>NUCLEOTIDE SEQUENCE [LARGE SCALE GENOMIC DNA]</scope>
    <source>
        <strain evidence="1 2">CSC1</strain>
    </source>
</reference>
<dbReference type="EMBL" id="QWDD01000001">
    <property type="protein sequence ID" value="RNJ48270.1"/>
    <property type="molecule type" value="Genomic_DNA"/>
</dbReference>
<dbReference type="Proteomes" id="UP000268623">
    <property type="component" value="Unassembled WGS sequence"/>
</dbReference>
<gene>
    <name evidence="1" type="ORF">D1O30_00175</name>
</gene>
<evidence type="ECO:0000313" key="2">
    <source>
        <dbReference type="Proteomes" id="UP000268623"/>
    </source>
</evidence>
<evidence type="ECO:0000313" key="1">
    <source>
        <dbReference type="EMBL" id="RNJ48270.1"/>
    </source>
</evidence>
<accession>A0A3M9XN19</accession>